<dbReference type="CDD" id="cd01650">
    <property type="entry name" value="RT_nLTR_like"/>
    <property type="match status" value="1"/>
</dbReference>
<gene>
    <name evidence="3" type="primary">pol</name>
    <name evidence="3" type="ORF">T03_9936</name>
</gene>
<dbReference type="SUPFAM" id="SSF56672">
    <property type="entry name" value="DNA/RNA polymerases"/>
    <property type="match status" value="1"/>
</dbReference>
<dbReference type="OrthoDB" id="410104at2759"/>
<protein>
    <submittedName>
        <fullName evidence="3">Retrovirus-related Pol polyprotein from type-2 retrotransposable element R2DM</fullName>
    </submittedName>
</protein>
<dbReference type="InterPro" id="IPR043128">
    <property type="entry name" value="Rev_trsase/Diguanyl_cyclase"/>
</dbReference>
<dbReference type="Gene3D" id="3.30.70.270">
    <property type="match status" value="1"/>
</dbReference>
<dbReference type="InterPro" id="IPR043502">
    <property type="entry name" value="DNA/RNA_pol_sf"/>
</dbReference>
<sequence>MEKKAVLKKRSAEETKSILAIYDEEVSAASAVPSTSGHFPLFKRMKSTMYSHRSKRYLKLPEHRRDQQILDAFRTTMAGEDFLLWQSASSHILVLATGSNIRLMATRRTWALDGTFKIVPQWYQQLFTIHAFLAGKLVPAVYCLCTDKDIPTYGEAKEVEDQLTASNSCSVKSFAEALSSKWSEAISMDMAKYLRKKLRRVDLNLNAHNVDKSISLERVGSKSRATRIGEEINGVSVLSTCDASGFRVEIVGQTTPSPNKISNALSIQHKSRDPGRDLRHHLEDSLTSCNSELEGLLNFIINKVLNSGIEDRNKHVDAAISVLIEFLCEPKRHQSPPPPKKRTREEPKTEDPKQNQPLCNVSCPIDAAESALRQRLSQRPGVDAAPFTSKCPQYSKNILDPIFPEEVTLHLQKMKIHTSAGPDGIKDCRTTLVPKTDDPRPDAEDYRPITVASCLYRLFSKVVTRRLEDSLSLHPRQKAFRSGTDGAFDNTSTLMTVIREAHNCGEELNIVSIDLAKAFDTVNHTSITRALRMHGLDDDSRTLITQMVTGSSTIIKGDGGALSNRIEINQGVRQGDPISPLLFNAVMEELVERLEQTGEGFKLKGVEVTTLAFADDVTLISRSHRGMEKLLSITLDFLNERGLKLNINKCKGIRLVRTPKTKSLVEDTSKPFRVPSYGEENQRIPMVPPGDLIKFLGVDITLNGKPHFDLAPLECTLERIWGNVYKPDFVLVKDGTTHIVDVAVPWEKGTTMHESPVVCPLPDAPERQG</sequence>
<evidence type="ECO:0000313" key="3">
    <source>
        <dbReference type="EMBL" id="KRY45096.1"/>
    </source>
</evidence>
<evidence type="ECO:0000313" key="4">
    <source>
        <dbReference type="Proteomes" id="UP000054653"/>
    </source>
</evidence>
<dbReference type="InterPro" id="IPR000477">
    <property type="entry name" value="RT_dom"/>
</dbReference>
<dbReference type="PANTHER" id="PTHR19446">
    <property type="entry name" value="REVERSE TRANSCRIPTASES"/>
    <property type="match status" value="1"/>
</dbReference>
<reference evidence="3 4" key="1">
    <citation type="submission" date="2015-01" db="EMBL/GenBank/DDBJ databases">
        <title>Evolution of Trichinella species and genotypes.</title>
        <authorList>
            <person name="Korhonen P.K."/>
            <person name="Edoardo P."/>
            <person name="Giuseppe L.R."/>
            <person name="Gasser R.B."/>
        </authorList>
    </citation>
    <scope>NUCLEOTIDE SEQUENCE [LARGE SCALE GENOMIC DNA]</scope>
    <source>
        <strain evidence="3">ISS120</strain>
    </source>
</reference>
<name>A0A0V1C7Q7_TRIBR</name>
<dbReference type="PROSITE" id="PS50878">
    <property type="entry name" value="RT_POL"/>
    <property type="match status" value="1"/>
</dbReference>
<dbReference type="Pfam" id="PF00078">
    <property type="entry name" value="RVT_1"/>
    <property type="match status" value="1"/>
</dbReference>
<comment type="caution">
    <text evidence="3">The sequence shown here is derived from an EMBL/GenBank/DDBJ whole genome shotgun (WGS) entry which is preliminary data.</text>
</comment>
<dbReference type="AlphaFoldDB" id="A0A0V1C7Q7"/>
<feature type="compositionally biased region" description="Basic and acidic residues" evidence="1">
    <location>
        <begin position="343"/>
        <end position="353"/>
    </location>
</feature>
<dbReference type="Proteomes" id="UP000054653">
    <property type="component" value="Unassembled WGS sequence"/>
</dbReference>
<feature type="domain" description="Reverse transcriptase" evidence="2">
    <location>
        <begin position="414"/>
        <end position="700"/>
    </location>
</feature>
<feature type="region of interest" description="Disordered" evidence="1">
    <location>
        <begin position="331"/>
        <end position="360"/>
    </location>
</feature>
<organism evidence="3 4">
    <name type="scientific">Trichinella britovi</name>
    <name type="common">Parasitic roundworm</name>
    <dbReference type="NCBI Taxonomy" id="45882"/>
    <lineage>
        <taxon>Eukaryota</taxon>
        <taxon>Metazoa</taxon>
        <taxon>Ecdysozoa</taxon>
        <taxon>Nematoda</taxon>
        <taxon>Enoplea</taxon>
        <taxon>Dorylaimia</taxon>
        <taxon>Trichinellida</taxon>
        <taxon>Trichinellidae</taxon>
        <taxon>Trichinella</taxon>
    </lineage>
</organism>
<dbReference type="STRING" id="45882.A0A0V1C7Q7"/>
<accession>A0A0V1C7Q7</accession>
<dbReference type="EMBL" id="JYDI01000411">
    <property type="protein sequence ID" value="KRY45096.1"/>
    <property type="molecule type" value="Genomic_DNA"/>
</dbReference>
<evidence type="ECO:0000256" key="1">
    <source>
        <dbReference type="SAM" id="MobiDB-lite"/>
    </source>
</evidence>
<keyword evidence="4" id="KW-1185">Reference proteome</keyword>
<evidence type="ECO:0000259" key="2">
    <source>
        <dbReference type="PROSITE" id="PS50878"/>
    </source>
</evidence>
<proteinExistence type="predicted"/>